<keyword evidence="3 6" id="KW-0238">DNA-binding</keyword>
<dbReference type="Gene3D" id="3.40.190.290">
    <property type="match status" value="1"/>
</dbReference>
<dbReference type="SUPFAM" id="SSF53850">
    <property type="entry name" value="Periplasmic binding protein-like II"/>
    <property type="match status" value="1"/>
</dbReference>
<dbReference type="STRING" id="1069081.SAMN05660197_0631"/>
<dbReference type="OrthoDB" id="5317428at2"/>
<dbReference type="InterPro" id="IPR036388">
    <property type="entry name" value="WH-like_DNA-bd_sf"/>
</dbReference>
<dbReference type="InterPro" id="IPR036390">
    <property type="entry name" value="WH_DNA-bd_sf"/>
</dbReference>
<dbReference type="AlphaFoldDB" id="A0A1W1WRH8"/>
<dbReference type="SUPFAM" id="SSF46785">
    <property type="entry name" value="Winged helix' DNA-binding domain"/>
    <property type="match status" value="1"/>
</dbReference>
<dbReference type="Pfam" id="PF03466">
    <property type="entry name" value="LysR_substrate"/>
    <property type="match status" value="1"/>
</dbReference>
<dbReference type="FunFam" id="1.10.10.10:FF:000001">
    <property type="entry name" value="LysR family transcriptional regulator"/>
    <property type="match status" value="1"/>
</dbReference>
<dbReference type="Gene3D" id="1.10.10.10">
    <property type="entry name" value="Winged helix-like DNA-binding domain superfamily/Winged helix DNA-binding domain"/>
    <property type="match status" value="1"/>
</dbReference>
<protein>
    <submittedName>
        <fullName evidence="6">DNA-binding transcriptional regulator, LysR family</fullName>
    </submittedName>
</protein>
<dbReference type="Proteomes" id="UP000192602">
    <property type="component" value="Unassembled WGS sequence"/>
</dbReference>
<name>A0A1W1WRH8_9BACT</name>
<evidence type="ECO:0000256" key="2">
    <source>
        <dbReference type="ARBA" id="ARBA00023015"/>
    </source>
</evidence>
<dbReference type="EMBL" id="FWWZ01000001">
    <property type="protein sequence ID" value="SMC08856.1"/>
    <property type="molecule type" value="Genomic_DNA"/>
</dbReference>
<dbReference type="GO" id="GO:0003700">
    <property type="term" value="F:DNA-binding transcription factor activity"/>
    <property type="evidence" value="ECO:0007669"/>
    <property type="project" value="InterPro"/>
</dbReference>
<dbReference type="GO" id="GO:0000976">
    <property type="term" value="F:transcription cis-regulatory region binding"/>
    <property type="evidence" value="ECO:0007669"/>
    <property type="project" value="TreeGrafter"/>
</dbReference>
<accession>A0A1W1WRH8</accession>
<dbReference type="RefSeq" id="WP_084275117.1">
    <property type="nucleotide sequence ID" value="NZ_AP026671.1"/>
</dbReference>
<proteinExistence type="inferred from homology"/>
<gene>
    <name evidence="6" type="ORF">SAMN05660197_0631</name>
</gene>
<dbReference type="CDD" id="cd08420">
    <property type="entry name" value="PBP2_CysL_like"/>
    <property type="match status" value="1"/>
</dbReference>
<dbReference type="InterPro" id="IPR005119">
    <property type="entry name" value="LysR_subst-bd"/>
</dbReference>
<dbReference type="PROSITE" id="PS50931">
    <property type="entry name" value="HTH_LYSR"/>
    <property type="match status" value="1"/>
</dbReference>
<keyword evidence="4" id="KW-0804">Transcription</keyword>
<dbReference type="Pfam" id="PF00126">
    <property type="entry name" value="HTH_1"/>
    <property type="match status" value="1"/>
</dbReference>
<dbReference type="PANTHER" id="PTHR30126">
    <property type="entry name" value="HTH-TYPE TRANSCRIPTIONAL REGULATOR"/>
    <property type="match status" value="1"/>
</dbReference>
<dbReference type="PANTHER" id="PTHR30126:SF94">
    <property type="entry name" value="LYSR FAMILY TRANSCRIPTIONAL REGULATOR"/>
    <property type="match status" value="1"/>
</dbReference>
<dbReference type="InterPro" id="IPR000847">
    <property type="entry name" value="LysR_HTH_N"/>
</dbReference>
<feature type="domain" description="HTH lysR-type" evidence="5">
    <location>
        <begin position="3"/>
        <end position="60"/>
    </location>
</feature>
<evidence type="ECO:0000256" key="1">
    <source>
        <dbReference type="ARBA" id="ARBA00009437"/>
    </source>
</evidence>
<keyword evidence="2" id="KW-0805">Transcription regulation</keyword>
<evidence type="ECO:0000313" key="6">
    <source>
        <dbReference type="EMBL" id="SMC08856.1"/>
    </source>
</evidence>
<evidence type="ECO:0000259" key="5">
    <source>
        <dbReference type="PROSITE" id="PS50931"/>
    </source>
</evidence>
<comment type="similarity">
    <text evidence="1">Belongs to the LysR transcriptional regulatory family.</text>
</comment>
<evidence type="ECO:0000256" key="4">
    <source>
        <dbReference type="ARBA" id="ARBA00023163"/>
    </source>
</evidence>
<reference evidence="7" key="1">
    <citation type="submission" date="2017-04" db="EMBL/GenBank/DDBJ databases">
        <authorList>
            <person name="Varghese N."/>
            <person name="Submissions S."/>
        </authorList>
    </citation>
    <scope>NUCLEOTIDE SEQUENCE [LARGE SCALE GENOMIC DNA]</scope>
    <source>
        <strain evidence="7">DSM 16512</strain>
    </source>
</reference>
<dbReference type="PRINTS" id="PR00039">
    <property type="entry name" value="HTHLYSR"/>
</dbReference>
<keyword evidence="7" id="KW-1185">Reference proteome</keyword>
<sequence>MRFTLRQMELFLEVAKIGHLTQVAKKFGLSQSAVSMSLKELESILGCKLFERVQKKLVLNEKGRMFYEEIEPLIYRLRDIESEFMSMENKGKLIIGCSTTIADYIMPHIVCEYMQEYPEVKISMKIANTSEIAKMVEDGLIDIGYIEGEIICSHCVFTPMGKDELVVITGDKSFMRKKEYFIDNLLNKKWILREEGSGTRSEFMKQLGKFANELNIYLELRHTEAIINVLKEVDESLSCVSKIAVKKYLENGELYELKIKGFEFGRDFYQVYHKSKYQSELFKKFSLYARSRFARILGDKYAQSI</sequence>
<evidence type="ECO:0000313" key="7">
    <source>
        <dbReference type="Proteomes" id="UP000192602"/>
    </source>
</evidence>
<evidence type="ECO:0000256" key="3">
    <source>
        <dbReference type="ARBA" id="ARBA00023125"/>
    </source>
</evidence>
<organism evidence="6 7">
    <name type="scientific">Nitratiruptor tergarcus DSM 16512</name>
    <dbReference type="NCBI Taxonomy" id="1069081"/>
    <lineage>
        <taxon>Bacteria</taxon>
        <taxon>Pseudomonadati</taxon>
        <taxon>Campylobacterota</taxon>
        <taxon>Epsilonproteobacteria</taxon>
        <taxon>Nautiliales</taxon>
        <taxon>Nitratiruptoraceae</taxon>
        <taxon>Nitratiruptor</taxon>
    </lineage>
</organism>